<reference evidence="2" key="1">
    <citation type="submission" date="2021-06" db="EMBL/GenBank/DDBJ databases">
        <authorList>
            <person name="Kallberg Y."/>
            <person name="Tangrot J."/>
            <person name="Rosling A."/>
        </authorList>
    </citation>
    <scope>NUCLEOTIDE SEQUENCE</scope>
    <source>
        <strain evidence="2">BR232B</strain>
    </source>
</reference>
<dbReference type="Proteomes" id="UP000789739">
    <property type="component" value="Unassembled WGS sequence"/>
</dbReference>
<dbReference type="AlphaFoldDB" id="A0A9N8YZS9"/>
<evidence type="ECO:0000313" key="2">
    <source>
        <dbReference type="EMBL" id="CAG8463417.1"/>
    </source>
</evidence>
<feature type="compositionally biased region" description="Polar residues" evidence="1">
    <location>
        <begin position="36"/>
        <end position="48"/>
    </location>
</feature>
<evidence type="ECO:0000313" key="3">
    <source>
        <dbReference type="Proteomes" id="UP000789739"/>
    </source>
</evidence>
<protein>
    <submittedName>
        <fullName evidence="2">9071_t:CDS:1</fullName>
    </submittedName>
</protein>
<feature type="region of interest" description="Disordered" evidence="1">
    <location>
        <begin position="1"/>
        <end position="48"/>
    </location>
</feature>
<accession>A0A9N8YZS9</accession>
<organism evidence="2 3">
    <name type="scientific">Paraglomus brasilianum</name>
    <dbReference type="NCBI Taxonomy" id="144538"/>
    <lineage>
        <taxon>Eukaryota</taxon>
        <taxon>Fungi</taxon>
        <taxon>Fungi incertae sedis</taxon>
        <taxon>Mucoromycota</taxon>
        <taxon>Glomeromycotina</taxon>
        <taxon>Glomeromycetes</taxon>
        <taxon>Paraglomerales</taxon>
        <taxon>Paraglomeraceae</taxon>
        <taxon>Paraglomus</taxon>
    </lineage>
</organism>
<feature type="compositionally biased region" description="Polar residues" evidence="1">
    <location>
        <begin position="1"/>
        <end position="27"/>
    </location>
</feature>
<comment type="caution">
    <text evidence="2">The sequence shown here is derived from an EMBL/GenBank/DDBJ whole genome shotgun (WGS) entry which is preliminary data.</text>
</comment>
<sequence>MNTPVFKPASTTFPNVGTVTKPGTNPNDGPAGIEQQRLTGSSLSLCGL</sequence>
<keyword evidence="3" id="KW-1185">Reference proteome</keyword>
<name>A0A9N8YZS9_9GLOM</name>
<dbReference type="EMBL" id="CAJVPI010000038">
    <property type="protein sequence ID" value="CAG8463417.1"/>
    <property type="molecule type" value="Genomic_DNA"/>
</dbReference>
<proteinExistence type="predicted"/>
<evidence type="ECO:0000256" key="1">
    <source>
        <dbReference type="SAM" id="MobiDB-lite"/>
    </source>
</evidence>
<gene>
    <name evidence="2" type="ORF">PBRASI_LOCUS706</name>
</gene>